<dbReference type="PANTHER" id="PTHR13624">
    <property type="entry name" value="RE42071P"/>
    <property type="match status" value="1"/>
</dbReference>
<dbReference type="AlphaFoldDB" id="A0A7R8WMP8"/>
<dbReference type="GO" id="GO:0016020">
    <property type="term" value="C:membrane"/>
    <property type="evidence" value="ECO:0007669"/>
    <property type="project" value="UniProtKB-SubCell"/>
</dbReference>
<evidence type="ECO:0000256" key="2">
    <source>
        <dbReference type="ARBA" id="ARBA00009706"/>
    </source>
</evidence>
<reference evidence="7" key="1">
    <citation type="submission" date="2020-11" db="EMBL/GenBank/DDBJ databases">
        <authorList>
            <person name="Tran Van P."/>
        </authorList>
    </citation>
    <scope>NUCLEOTIDE SEQUENCE</scope>
</reference>
<gene>
    <name evidence="7" type="ORF">CTOB1V02_LOCUS11597</name>
</gene>
<evidence type="ECO:0000313" key="7">
    <source>
        <dbReference type="EMBL" id="CAD7233778.1"/>
    </source>
</evidence>
<dbReference type="EMBL" id="OB666933">
    <property type="protein sequence ID" value="CAD7233778.1"/>
    <property type="molecule type" value="Genomic_DNA"/>
</dbReference>
<evidence type="ECO:0000256" key="1">
    <source>
        <dbReference type="ARBA" id="ARBA00004141"/>
    </source>
</evidence>
<proteinExistence type="inferred from homology"/>
<keyword evidence="4" id="KW-1133">Transmembrane helix</keyword>
<organism evidence="7">
    <name type="scientific">Cyprideis torosa</name>
    <dbReference type="NCBI Taxonomy" id="163714"/>
    <lineage>
        <taxon>Eukaryota</taxon>
        <taxon>Metazoa</taxon>
        <taxon>Ecdysozoa</taxon>
        <taxon>Arthropoda</taxon>
        <taxon>Crustacea</taxon>
        <taxon>Oligostraca</taxon>
        <taxon>Ostracoda</taxon>
        <taxon>Podocopa</taxon>
        <taxon>Podocopida</taxon>
        <taxon>Cytherocopina</taxon>
        <taxon>Cytheroidea</taxon>
        <taxon>Cytherideidae</taxon>
        <taxon>Cyprideis</taxon>
    </lineage>
</organism>
<protein>
    <submittedName>
        <fullName evidence="7">Uncharacterized protein</fullName>
    </submittedName>
</protein>
<dbReference type="Pfam" id="PF10268">
    <property type="entry name" value="Tmemb_161AB"/>
    <property type="match status" value="2"/>
</dbReference>
<comment type="similarity">
    <text evidence="2">Belongs to the TMEM161 family.</text>
</comment>
<evidence type="ECO:0000256" key="4">
    <source>
        <dbReference type="ARBA" id="ARBA00022989"/>
    </source>
</evidence>
<dbReference type="OrthoDB" id="784140at2759"/>
<evidence type="ECO:0000256" key="6">
    <source>
        <dbReference type="ARBA" id="ARBA00023180"/>
    </source>
</evidence>
<accession>A0A7R8WMP8</accession>
<sequence>MLVFPGFRTARMHWTALEYAKESPLTTVLLTLSFISPLALIWSAHILMCTISLAKMALRIGTSVTQLKDVGESYAEKLKNVEESCSEKVGESFLRICWAVSRKYLWCCEIWTLVLMIFLVDLMAIFLLSSSAPPPLYSPTTSHSNSTGNDGTFRWNFRETKETCLRGSLGRCIFLFETSGRSFLLPHEICAIESAANLHPDWTLFVLTHQPLKLLPKVPNVRFALLDAEEFLKDSLVHNWWVNFGKSETPHFFKHVSDVAKYLLLYDALLKFESPHHEFLKDVLLSLDRFGPLETCYDCLGVNLLNKMLNRMCPAFSEIAEIQVCSKYEDLILFPPHLSFPLDPIKASLLLNRLPHISQALTKKLIENQSMFLHLRTHLIKDFNKWMKRSFIPRDSALGNPMDSAAFPRLFDRDCLARDDRTSVSAPQRFVRHVGLKCERLSQFESGRFYVLFLILFLRLVTMSRYLQAYLNLAYQQRENQKREAGNISNHELKRSVARVFYYLCVVALQYLVPALLVVFQGLLLKSMGGYNWIPTSESGQCPAVDVVSTLRGESELPSEMIKEMELNAAQQVQLSLSHLRMVFSEEVIRGVLTFTTWWTAFAWFSSSAVGILYCSYFSQT</sequence>
<comment type="subcellular location">
    <subcellularLocation>
        <location evidence="1">Membrane</location>
        <topology evidence="1">Multi-pass membrane protein</topology>
    </subcellularLocation>
</comment>
<keyword evidence="3" id="KW-0812">Transmembrane</keyword>
<dbReference type="PANTHER" id="PTHR13624:SF6">
    <property type="entry name" value="EMEI"/>
    <property type="match status" value="1"/>
</dbReference>
<keyword evidence="6" id="KW-0325">Glycoprotein</keyword>
<name>A0A7R8WMP8_9CRUS</name>
<evidence type="ECO:0000256" key="3">
    <source>
        <dbReference type="ARBA" id="ARBA00022692"/>
    </source>
</evidence>
<keyword evidence="5" id="KW-0472">Membrane</keyword>
<evidence type="ECO:0000256" key="5">
    <source>
        <dbReference type="ARBA" id="ARBA00023136"/>
    </source>
</evidence>
<dbReference type="InterPro" id="IPR019395">
    <property type="entry name" value="Transmembrane_161A/B"/>
</dbReference>